<evidence type="ECO:0000256" key="1">
    <source>
        <dbReference type="SAM" id="Phobius"/>
    </source>
</evidence>
<dbReference type="Proteomes" id="UP000504636">
    <property type="component" value="Unplaced"/>
</dbReference>
<keyword evidence="1" id="KW-0812">Transmembrane</keyword>
<reference evidence="2 4" key="1">
    <citation type="journal article" date="2020" name="Stud. Mycol.">
        <title>101 Dothideomycetes genomes: a test case for predicting lifestyles and emergence of pathogens.</title>
        <authorList>
            <person name="Haridas S."/>
            <person name="Albert R."/>
            <person name="Binder M."/>
            <person name="Bloem J."/>
            <person name="Labutti K."/>
            <person name="Salamov A."/>
            <person name="Andreopoulos B."/>
            <person name="Baker S."/>
            <person name="Barry K."/>
            <person name="Bills G."/>
            <person name="Bluhm B."/>
            <person name="Cannon C."/>
            <person name="Castanera R."/>
            <person name="Culley D."/>
            <person name="Daum C."/>
            <person name="Ezra D."/>
            <person name="Gonzalez J."/>
            <person name="Henrissat B."/>
            <person name="Kuo A."/>
            <person name="Liang C."/>
            <person name="Lipzen A."/>
            <person name="Lutzoni F."/>
            <person name="Magnuson J."/>
            <person name="Mondo S."/>
            <person name="Nolan M."/>
            <person name="Ohm R."/>
            <person name="Pangilinan J."/>
            <person name="Park H.-J."/>
            <person name="Ramirez L."/>
            <person name="Alfaro M."/>
            <person name="Sun H."/>
            <person name="Tritt A."/>
            <person name="Yoshinaga Y."/>
            <person name="Zwiers L.-H."/>
            <person name="Turgeon B."/>
            <person name="Goodwin S."/>
            <person name="Spatafora J."/>
            <person name="Crous P."/>
            <person name="Grigoriev I."/>
        </authorList>
    </citation>
    <scope>NUCLEOTIDE SEQUENCE</scope>
    <source>
        <strain evidence="2 4">CBS 304.34</strain>
    </source>
</reference>
<sequence length="183" mass="20026">MSNSRSAIRASFQISWSVSWLSFLAALSQSILMLVGISRVLVKLGSLLDTQVNAESSLSASKVLKHRVYPLTRRGATLGPTPSEHHSQIYKQTLSGITINQNPPKKTAIDAQSCPEHQMTLTMSNGRILVQNKGKHPPQSRRRCPSSLRSASTVGMLQGEPLCPLVLIGMILWPFSSYSSPMK</sequence>
<evidence type="ECO:0000313" key="4">
    <source>
        <dbReference type="RefSeq" id="XP_033569587.1"/>
    </source>
</evidence>
<protein>
    <submittedName>
        <fullName evidence="2 4">Uncharacterized protein</fullName>
    </submittedName>
</protein>
<keyword evidence="3" id="KW-1185">Reference proteome</keyword>
<reference evidence="4" key="2">
    <citation type="submission" date="2020-04" db="EMBL/GenBank/DDBJ databases">
        <authorList>
            <consortium name="NCBI Genome Project"/>
        </authorList>
    </citation>
    <scope>NUCLEOTIDE SEQUENCE</scope>
    <source>
        <strain evidence="4">CBS 304.34</strain>
    </source>
</reference>
<organism evidence="2">
    <name type="scientific">Mytilinidion resinicola</name>
    <dbReference type="NCBI Taxonomy" id="574789"/>
    <lineage>
        <taxon>Eukaryota</taxon>
        <taxon>Fungi</taxon>
        <taxon>Dikarya</taxon>
        <taxon>Ascomycota</taxon>
        <taxon>Pezizomycotina</taxon>
        <taxon>Dothideomycetes</taxon>
        <taxon>Pleosporomycetidae</taxon>
        <taxon>Mytilinidiales</taxon>
        <taxon>Mytilinidiaceae</taxon>
        <taxon>Mytilinidion</taxon>
    </lineage>
</organism>
<evidence type="ECO:0000313" key="3">
    <source>
        <dbReference type="Proteomes" id="UP000504636"/>
    </source>
</evidence>
<keyword evidence="1" id="KW-1133">Transmembrane helix</keyword>
<evidence type="ECO:0000313" key="2">
    <source>
        <dbReference type="EMBL" id="KAF2802623.1"/>
    </source>
</evidence>
<reference evidence="4" key="3">
    <citation type="submission" date="2025-04" db="UniProtKB">
        <authorList>
            <consortium name="RefSeq"/>
        </authorList>
    </citation>
    <scope>IDENTIFICATION</scope>
    <source>
        <strain evidence="4">CBS 304.34</strain>
    </source>
</reference>
<feature type="transmembrane region" description="Helical" evidence="1">
    <location>
        <begin position="20"/>
        <end position="42"/>
    </location>
</feature>
<dbReference type="RefSeq" id="XP_033569587.1">
    <property type="nucleotide sequence ID" value="XM_033713251.1"/>
</dbReference>
<dbReference type="EMBL" id="MU003722">
    <property type="protein sequence ID" value="KAF2802623.1"/>
    <property type="molecule type" value="Genomic_DNA"/>
</dbReference>
<dbReference type="GeneID" id="54454144"/>
<name>A0A6A6Y285_9PEZI</name>
<accession>A0A6A6Y285</accession>
<proteinExistence type="predicted"/>
<dbReference type="AlphaFoldDB" id="A0A6A6Y285"/>
<gene>
    <name evidence="2 4" type="ORF">BDZ99DRAFT_201172</name>
</gene>
<keyword evidence="1" id="KW-0472">Membrane</keyword>